<keyword evidence="6 8" id="KW-1133">Transmembrane helix</keyword>
<dbReference type="GO" id="GO:0009372">
    <property type="term" value="P:quorum sensing"/>
    <property type="evidence" value="ECO:0007669"/>
    <property type="project" value="UniProtKB-KW"/>
</dbReference>
<evidence type="ECO:0000256" key="3">
    <source>
        <dbReference type="ARBA" id="ARBA00022670"/>
    </source>
</evidence>
<evidence type="ECO:0000256" key="7">
    <source>
        <dbReference type="ARBA" id="ARBA00023136"/>
    </source>
</evidence>
<feature type="transmembrane region" description="Helical" evidence="8">
    <location>
        <begin position="43"/>
        <end position="69"/>
    </location>
</feature>
<organism evidence="9 10">
    <name type="scientific">Ruminiclostridium papyrosolvens DSM 2782</name>
    <dbReference type="NCBI Taxonomy" id="588581"/>
    <lineage>
        <taxon>Bacteria</taxon>
        <taxon>Bacillati</taxon>
        <taxon>Bacillota</taxon>
        <taxon>Clostridia</taxon>
        <taxon>Eubacteriales</taxon>
        <taxon>Oscillospiraceae</taxon>
        <taxon>Ruminiclostridium</taxon>
    </lineage>
</organism>
<dbReference type="OrthoDB" id="2854767at2"/>
<sequence>MRIIEKLSYKSANYFAKQLGLNHQQRTIRYFGFQSLYGDVVKILIMAIVSLIIKSFLATMLVAFSFAILRRNAGGFHMKTEIGCIIFTTLICVIPGTIISYFQLLSNILTIIILIIIFIFCHICLFKYAPKGSKNNMITDKDEILKFKKKSITTHRFLYIWVILFLVLNKNYISISISIGCMLEVLTILPIIQNTNRMKKTIKLY</sequence>
<feature type="transmembrane region" description="Helical" evidence="8">
    <location>
        <begin position="150"/>
        <end position="167"/>
    </location>
</feature>
<dbReference type="GO" id="GO:0006508">
    <property type="term" value="P:proteolysis"/>
    <property type="evidence" value="ECO:0007669"/>
    <property type="project" value="UniProtKB-KW"/>
</dbReference>
<feature type="transmembrane region" description="Helical" evidence="8">
    <location>
        <begin position="173"/>
        <end position="192"/>
    </location>
</feature>
<keyword evidence="1" id="KW-1003">Cell membrane</keyword>
<dbReference type="InterPro" id="IPR006741">
    <property type="entry name" value="AgrB"/>
</dbReference>
<keyword evidence="3" id="KW-0645">Protease</keyword>
<reference evidence="9" key="1">
    <citation type="submission" date="2009-07" db="EMBL/GenBank/DDBJ databases">
        <authorList>
            <consortium name="US DOE Joint Genome Institute (JGI-PGF)"/>
            <person name="Lucas S."/>
            <person name="Copeland A."/>
            <person name="Lapidus A."/>
            <person name="Glavina del Rio T."/>
            <person name="Tice H."/>
            <person name="Bruce D."/>
            <person name="Goodwin L."/>
            <person name="Pitluck S."/>
            <person name="Larimer F."/>
            <person name="Land M.L."/>
            <person name="Mouttaki H."/>
            <person name="He Z."/>
            <person name="Zhou J."/>
            <person name="Hemme C.L."/>
        </authorList>
    </citation>
    <scope>NUCLEOTIDE SEQUENCE [LARGE SCALE GENOMIC DNA]</scope>
    <source>
        <strain evidence="9">DSM 2782</strain>
    </source>
</reference>
<keyword evidence="4 8" id="KW-0812">Transmembrane</keyword>
<keyword evidence="10" id="KW-1185">Reference proteome</keyword>
<keyword evidence="5" id="KW-0378">Hydrolase</keyword>
<accession>F1TE92</accession>
<dbReference type="EMBL" id="ACXX02000009">
    <property type="protein sequence ID" value="EGD47058.1"/>
    <property type="molecule type" value="Genomic_DNA"/>
</dbReference>
<keyword evidence="7 8" id="KW-0472">Membrane</keyword>
<comment type="caution">
    <text evidence="9">The sequence shown here is derived from an EMBL/GenBank/DDBJ whole genome shotgun (WGS) entry which is preliminary data.</text>
</comment>
<dbReference type="STRING" id="588581.Cpap_1450"/>
<evidence type="ECO:0000256" key="2">
    <source>
        <dbReference type="ARBA" id="ARBA00022654"/>
    </source>
</evidence>
<evidence type="ECO:0000256" key="4">
    <source>
        <dbReference type="ARBA" id="ARBA00022692"/>
    </source>
</evidence>
<keyword evidence="2" id="KW-0673">Quorum sensing</keyword>
<gene>
    <name evidence="9" type="ORF">Cpap_1450</name>
</gene>
<dbReference type="GO" id="GO:0008233">
    <property type="term" value="F:peptidase activity"/>
    <property type="evidence" value="ECO:0007669"/>
    <property type="project" value="UniProtKB-KW"/>
</dbReference>
<reference evidence="9" key="2">
    <citation type="submission" date="2011-01" db="EMBL/GenBank/DDBJ databases">
        <title>The Non-contiguous Finished genome of Clostridium papyrosolvens.</title>
        <authorList>
            <person name="Lucas S."/>
            <person name="Copeland A."/>
            <person name="Lapidus A."/>
            <person name="Cheng J.-F."/>
            <person name="Goodwin L."/>
            <person name="Pitluck S."/>
            <person name="Misra M."/>
            <person name="Chertkov O."/>
            <person name="Detter J.C."/>
            <person name="Han C."/>
            <person name="Tapia R."/>
            <person name="Land M."/>
            <person name="Hauser L."/>
            <person name="Kyrpides N."/>
            <person name="Ivanova N."/>
            <person name="Pagani I."/>
            <person name="Mouttaki H."/>
            <person name="He Z."/>
            <person name="Zhou J."/>
            <person name="Hemme C.L."/>
            <person name="Woyke T."/>
        </authorList>
    </citation>
    <scope>NUCLEOTIDE SEQUENCE [LARGE SCALE GENOMIC DNA]</scope>
    <source>
        <strain evidence="9">DSM 2782</strain>
    </source>
</reference>
<evidence type="ECO:0000256" key="8">
    <source>
        <dbReference type="SAM" id="Phobius"/>
    </source>
</evidence>
<dbReference type="Proteomes" id="UP000003860">
    <property type="component" value="Unassembled WGS sequence"/>
</dbReference>
<dbReference type="RefSeq" id="WP_004620032.1">
    <property type="nucleotide sequence ID" value="NZ_ACXX02000009.1"/>
</dbReference>
<dbReference type="eggNOG" id="COG4512">
    <property type="taxonomic scope" value="Bacteria"/>
</dbReference>
<protein>
    <submittedName>
        <fullName evidence="9">Accessory gene regulator B</fullName>
    </submittedName>
</protein>
<dbReference type="Pfam" id="PF04647">
    <property type="entry name" value="AgrB"/>
    <property type="match status" value="1"/>
</dbReference>
<evidence type="ECO:0000313" key="9">
    <source>
        <dbReference type="EMBL" id="EGD47058.1"/>
    </source>
</evidence>
<evidence type="ECO:0000313" key="10">
    <source>
        <dbReference type="Proteomes" id="UP000003860"/>
    </source>
</evidence>
<dbReference type="GO" id="GO:0016020">
    <property type="term" value="C:membrane"/>
    <property type="evidence" value="ECO:0007669"/>
    <property type="project" value="InterPro"/>
</dbReference>
<feature type="transmembrane region" description="Helical" evidence="8">
    <location>
        <begin position="108"/>
        <end position="129"/>
    </location>
</feature>
<feature type="transmembrane region" description="Helical" evidence="8">
    <location>
        <begin position="81"/>
        <end position="102"/>
    </location>
</feature>
<evidence type="ECO:0000256" key="1">
    <source>
        <dbReference type="ARBA" id="ARBA00022475"/>
    </source>
</evidence>
<proteinExistence type="predicted"/>
<dbReference type="SMART" id="SM00793">
    <property type="entry name" value="AgrB"/>
    <property type="match status" value="1"/>
</dbReference>
<name>F1TE92_9FIRM</name>
<evidence type="ECO:0000256" key="6">
    <source>
        <dbReference type="ARBA" id="ARBA00022989"/>
    </source>
</evidence>
<dbReference type="AlphaFoldDB" id="F1TE92"/>
<evidence type="ECO:0000256" key="5">
    <source>
        <dbReference type="ARBA" id="ARBA00022801"/>
    </source>
</evidence>